<organism evidence="2 3">
    <name type="scientific">Mycena metata</name>
    <dbReference type="NCBI Taxonomy" id="1033252"/>
    <lineage>
        <taxon>Eukaryota</taxon>
        <taxon>Fungi</taxon>
        <taxon>Dikarya</taxon>
        <taxon>Basidiomycota</taxon>
        <taxon>Agaricomycotina</taxon>
        <taxon>Agaricomycetes</taxon>
        <taxon>Agaricomycetidae</taxon>
        <taxon>Agaricales</taxon>
        <taxon>Marasmiineae</taxon>
        <taxon>Mycenaceae</taxon>
        <taxon>Mycena</taxon>
    </lineage>
</organism>
<evidence type="ECO:0000313" key="2">
    <source>
        <dbReference type="EMBL" id="KAJ7768419.1"/>
    </source>
</evidence>
<gene>
    <name evidence="2" type="ORF">B0H16DRAFT_1453125</name>
</gene>
<feature type="region of interest" description="Disordered" evidence="1">
    <location>
        <begin position="329"/>
        <end position="422"/>
    </location>
</feature>
<feature type="region of interest" description="Disordered" evidence="1">
    <location>
        <begin position="508"/>
        <end position="591"/>
    </location>
</feature>
<sequence length="773" mass="83705">MPKNKDKGEPPKKRGNRSDMVGRRSEQLEAALDAYSTASAAGTTRTWYSKFFEEYWKLFPWEVPLDRDPTEDEIANAPVNDTALTPAQKAAKKKIVNATEAKIKRWFNYQRTHAGGGINPWPRWLKAELKAPEDERRPRRLLDYQVYMQDEEKNAAINAALAEQYPDKVGPRDSIKYRAALARELLAAETEEVQADFKLKGEEEYEEALEEFRKNEGAGAKEEDFDEEARAEARSRLVATIKPVLLSIRKLTGYQVTMLVGAVIDGKVEVKSIHGGTVDGNNEDGPDGVDFTRWDPNGYKPVVKQFMRYIAAANGTPQGVEGGSALAATTNTSASSNPGTAPPPAAPLALPPPSSHPPTMPPPPPSGGELPNTSGSPPPPPARAFSPTPPPCSELVSASAAGPNASGVDGPGRSDDGASMDVDTRAATPERAVTPEVMDPELEGLAVDGPLRRAVMALTPGSRSLRINSLGRMSEWELTRANNMARNNELLSGCGVRDKVAALMADVRKDMKRKPEGEGGGGNKRPRREGAEGDEYTDDGSGSDDDDEERDGTPSPRGKRGSERARGGKGKGKAKKGGRGGRQAAVGDNNVPKWATDTHVTLLAGGGGDLWVKAVDLWWKYEKAASFVGPAKGKGTALRPKEVSGWIARARTGGPVPAIVDVFSFAAKWWSWWKEGEGDWASVASTGPNGMLNILICLRWWCDALGGDEGEMGGWKEALEDVVWALERIWKRRVKEGEESGEYCREIIRHAVRPSLELRAGNFAPGIIPNNPP</sequence>
<accession>A0AAD7NNP4</accession>
<evidence type="ECO:0000256" key="1">
    <source>
        <dbReference type="SAM" id="MobiDB-lite"/>
    </source>
</evidence>
<protein>
    <submittedName>
        <fullName evidence="2">Uncharacterized protein</fullName>
    </submittedName>
</protein>
<feature type="compositionally biased region" description="Low complexity" evidence="1">
    <location>
        <begin position="329"/>
        <end position="339"/>
    </location>
</feature>
<dbReference type="AlphaFoldDB" id="A0AAD7NNP4"/>
<reference evidence="2" key="1">
    <citation type="submission" date="2023-03" db="EMBL/GenBank/DDBJ databases">
        <title>Massive genome expansion in bonnet fungi (Mycena s.s.) driven by repeated elements and novel gene families across ecological guilds.</title>
        <authorList>
            <consortium name="Lawrence Berkeley National Laboratory"/>
            <person name="Harder C.B."/>
            <person name="Miyauchi S."/>
            <person name="Viragh M."/>
            <person name="Kuo A."/>
            <person name="Thoen E."/>
            <person name="Andreopoulos B."/>
            <person name="Lu D."/>
            <person name="Skrede I."/>
            <person name="Drula E."/>
            <person name="Henrissat B."/>
            <person name="Morin E."/>
            <person name="Kohler A."/>
            <person name="Barry K."/>
            <person name="LaButti K."/>
            <person name="Morin E."/>
            <person name="Salamov A."/>
            <person name="Lipzen A."/>
            <person name="Mereny Z."/>
            <person name="Hegedus B."/>
            <person name="Baldrian P."/>
            <person name="Stursova M."/>
            <person name="Weitz H."/>
            <person name="Taylor A."/>
            <person name="Grigoriev I.V."/>
            <person name="Nagy L.G."/>
            <person name="Martin F."/>
            <person name="Kauserud H."/>
        </authorList>
    </citation>
    <scope>NUCLEOTIDE SEQUENCE</scope>
    <source>
        <strain evidence="2">CBHHK182m</strain>
    </source>
</reference>
<keyword evidence="3" id="KW-1185">Reference proteome</keyword>
<dbReference type="Proteomes" id="UP001215598">
    <property type="component" value="Unassembled WGS sequence"/>
</dbReference>
<name>A0AAD7NNP4_9AGAR</name>
<evidence type="ECO:0000313" key="3">
    <source>
        <dbReference type="Proteomes" id="UP001215598"/>
    </source>
</evidence>
<feature type="compositionally biased region" description="Pro residues" evidence="1">
    <location>
        <begin position="376"/>
        <end position="392"/>
    </location>
</feature>
<feature type="compositionally biased region" description="Acidic residues" evidence="1">
    <location>
        <begin position="532"/>
        <end position="550"/>
    </location>
</feature>
<proteinExistence type="predicted"/>
<feature type="region of interest" description="Disordered" evidence="1">
    <location>
        <begin position="1"/>
        <end position="24"/>
    </location>
</feature>
<comment type="caution">
    <text evidence="2">The sequence shown here is derived from an EMBL/GenBank/DDBJ whole genome shotgun (WGS) entry which is preliminary data.</text>
</comment>
<dbReference type="EMBL" id="JARKIB010000020">
    <property type="protein sequence ID" value="KAJ7768419.1"/>
    <property type="molecule type" value="Genomic_DNA"/>
</dbReference>
<feature type="compositionally biased region" description="Basic and acidic residues" evidence="1">
    <location>
        <begin position="508"/>
        <end position="517"/>
    </location>
</feature>
<feature type="compositionally biased region" description="Basic residues" evidence="1">
    <location>
        <begin position="567"/>
        <end position="579"/>
    </location>
</feature>
<feature type="compositionally biased region" description="Pro residues" evidence="1">
    <location>
        <begin position="340"/>
        <end position="366"/>
    </location>
</feature>